<name>A0A812S4Y2_9DINO</name>
<protein>
    <submittedName>
        <fullName evidence="2">Uncharacterized protein</fullName>
    </submittedName>
</protein>
<comment type="caution">
    <text evidence="2">The sequence shown here is derived from an EMBL/GenBank/DDBJ whole genome shotgun (WGS) entry which is preliminary data.</text>
</comment>
<keyword evidence="3" id="KW-1185">Reference proteome</keyword>
<dbReference type="EMBL" id="CAJNDS010002412">
    <property type="protein sequence ID" value="CAE7464971.1"/>
    <property type="molecule type" value="Genomic_DNA"/>
</dbReference>
<gene>
    <name evidence="2" type="ORF">SNAT2548_LOCUS25982</name>
</gene>
<sequence>MSAAEAVEEPQRVHQYAILPLTALALPAEHLRPPGWKFRAVGPSSNRGLQELEVDDVVILTLEYGQGRCRFHVVKELHHAHGCGYLLEPVLRGVTCPVYLERVGSLVLNLDFMAEPFNPRSSRICVTKLSGDTVLLRSFSRSSRMQEVHDAVTRVLELSDLESLRLQYTMAGCNQPVRLPKLMTINKFLASHGPASQQQRVPWMQPSSEPPLKCARR</sequence>
<accession>A0A812S4Y2</accession>
<evidence type="ECO:0000313" key="2">
    <source>
        <dbReference type="EMBL" id="CAE7464971.1"/>
    </source>
</evidence>
<proteinExistence type="predicted"/>
<reference evidence="2" key="1">
    <citation type="submission" date="2021-02" db="EMBL/GenBank/DDBJ databases">
        <authorList>
            <person name="Dougan E. K."/>
            <person name="Rhodes N."/>
            <person name="Thang M."/>
            <person name="Chan C."/>
        </authorList>
    </citation>
    <scope>NUCLEOTIDE SEQUENCE</scope>
</reference>
<dbReference type="AlphaFoldDB" id="A0A812S4Y2"/>
<dbReference type="Proteomes" id="UP000604046">
    <property type="component" value="Unassembled WGS sequence"/>
</dbReference>
<evidence type="ECO:0000313" key="3">
    <source>
        <dbReference type="Proteomes" id="UP000604046"/>
    </source>
</evidence>
<feature type="region of interest" description="Disordered" evidence="1">
    <location>
        <begin position="196"/>
        <end position="217"/>
    </location>
</feature>
<evidence type="ECO:0000256" key="1">
    <source>
        <dbReference type="SAM" id="MobiDB-lite"/>
    </source>
</evidence>
<organism evidence="2 3">
    <name type="scientific">Symbiodinium natans</name>
    <dbReference type="NCBI Taxonomy" id="878477"/>
    <lineage>
        <taxon>Eukaryota</taxon>
        <taxon>Sar</taxon>
        <taxon>Alveolata</taxon>
        <taxon>Dinophyceae</taxon>
        <taxon>Suessiales</taxon>
        <taxon>Symbiodiniaceae</taxon>
        <taxon>Symbiodinium</taxon>
    </lineage>
</organism>